<dbReference type="OrthoDB" id="9790784at2"/>
<dbReference type="AlphaFoldDB" id="E6W098"/>
<organism evidence="1 2">
    <name type="scientific">Desulfurispirillum indicum (strain ATCC BAA-1389 / DSM 22839 / S5)</name>
    <dbReference type="NCBI Taxonomy" id="653733"/>
    <lineage>
        <taxon>Bacteria</taxon>
        <taxon>Pseudomonadati</taxon>
        <taxon>Chrysiogenota</taxon>
        <taxon>Chrysiogenia</taxon>
        <taxon>Chrysiogenales</taxon>
        <taxon>Chrysiogenaceae</taxon>
        <taxon>Desulfurispirillum</taxon>
    </lineage>
</organism>
<sequence>MSIVRLFCGTLLLLGLLGSGLLASTAQQVTLIVKWSDNLDPRQDASLVQQLEEITETRLRYVRPTSGGAHLLRTQEALNSLQLRQLLSELNSLPQLDYAEEDAPVRLNLPSPAGDPSP</sequence>
<dbReference type="EMBL" id="CP002432">
    <property type="protein sequence ID" value="ADU66316.1"/>
    <property type="molecule type" value="Genomic_DNA"/>
</dbReference>
<accession>E6W098</accession>
<gene>
    <name evidence="1" type="ordered locus">Selin_1586</name>
</gene>
<dbReference type="HOGENOM" id="CLU_2069293_0_0_0"/>
<evidence type="ECO:0000313" key="1">
    <source>
        <dbReference type="EMBL" id="ADU66316.1"/>
    </source>
</evidence>
<reference evidence="1 2" key="1">
    <citation type="submission" date="2010-12" db="EMBL/GenBank/DDBJ databases">
        <title>Complete sequence of Desulfurispirillum indicum S5.</title>
        <authorList>
            <consortium name="US DOE Joint Genome Institute"/>
            <person name="Lucas S."/>
            <person name="Copeland A."/>
            <person name="Lapidus A."/>
            <person name="Cheng J.-F."/>
            <person name="Goodwin L."/>
            <person name="Pitluck S."/>
            <person name="Chertkov O."/>
            <person name="Held B."/>
            <person name="Detter J.C."/>
            <person name="Han C."/>
            <person name="Tapia R."/>
            <person name="Land M."/>
            <person name="Hauser L."/>
            <person name="Kyrpides N."/>
            <person name="Ivanova N."/>
            <person name="Mikhailova N."/>
            <person name="Haggblom M."/>
            <person name="Rauschenbach I."/>
            <person name="Bini E."/>
            <person name="Woyke T."/>
        </authorList>
    </citation>
    <scope>NUCLEOTIDE SEQUENCE [LARGE SCALE GENOMIC DNA]</scope>
    <source>
        <strain evidence="2">ATCC BAA-1389 / DSM 22839 / S5</strain>
    </source>
</reference>
<name>E6W098_DESIS</name>
<evidence type="ECO:0000313" key="2">
    <source>
        <dbReference type="Proteomes" id="UP000002572"/>
    </source>
</evidence>
<protein>
    <submittedName>
        <fullName evidence="1">Uncharacterized protein</fullName>
    </submittedName>
</protein>
<dbReference type="STRING" id="653733.Selin_1586"/>
<dbReference type="InParanoid" id="E6W098"/>
<proteinExistence type="predicted"/>
<dbReference type="RefSeq" id="WP_013506197.1">
    <property type="nucleotide sequence ID" value="NC_014836.1"/>
</dbReference>
<dbReference type="Proteomes" id="UP000002572">
    <property type="component" value="Chromosome"/>
</dbReference>
<dbReference type="KEGG" id="din:Selin_1586"/>
<keyword evidence="2" id="KW-1185">Reference proteome</keyword>